<evidence type="ECO:0000256" key="3">
    <source>
        <dbReference type="SAM" id="MobiDB-lite"/>
    </source>
</evidence>
<name>A0AAN8QJR3_9TELE</name>
<comment type="caution">
    <text evidence="5">The sequence shown here is derived from an EMBL/GenBank/DDBJ whole genome shotgun (WGS) entry which is preliminary data.</text>
</comment>
<sequence length="142" mass="15606">MVAEGDDPEHNASALHGESSPTPLASSTALKPLFRKRLHSRGESHSHYYSSNTLQDLVAVAPCGLVMFISPAYGGRCSDKFVTQNSGFLEYLRPGDEVLADWSFTLRDLLYERKVIIAIPAVTQKGGQLSDEDVTRIRKIAN</sequence>
<gene>
    <name evidence="5" type="ORF">J4Q44_G00294540</name>
</gene>
<evidence type="ECO:0000313" key="6">
    <source>
        <dbReference type="Proteomes" id="UP001356427"/>
    </source>
</evidence>
<dbReference type="Pfam" id="PF13359">
    <property type="entry name" value="DDE_Tnp_4"/>
    <property type="match status" value="1"/>
</dbReference>
<dbReference type="PANTHER" id="PTHR23080">
    <property type="entry name" value="THAP DOMAIN PROTEIN"/>
    <property type="match status" value="1"/>
</dbReference>
<keyword evidence="2" id="KW-0479">Metal-binding</keyword>
<feature type="region of interest" description="Disordered" evidence="3">
    <location>
        <begin position="1"/>
        <end position="26"/>
    </location>
</feature>
<proteinExistence type="predicted"/>
<dbReference type="EMBL" id="JAGTTL010000027">
    <property type="protein sequence ID" value="KAK6301356.1"/>
    <property type="molecule type" value="Genomic_DNA"/>
</dbReference>
<protein>
    <recommendedName>
        <fullName evidence="4">DDE Tnp4 domain-containing protein</fullName>
    </recommendedName>
</protein>
<accession>A0AAN8QJR3</accession>
<reference evidence="5 6" key="1">
    <citation type="submission" date="2021-04" db="EMBL/GenBank/DDBJ databases">
        <authorList>
            <person name="De Guttry C."/>
            <person name="Zahm M."/>
            <person name="Klopp C."/>
            <person name="Cabau C."/>
            <person name="Louis A."/>
            <person name="Berthelot C."/>
            <person name="Parey E."/>
            <person name="Roest Crollius H."/>
            <person name="Montfort J."/>
            <person name="Robinson-Rechavi M."/>
            <person name="Bucao C."/>
            <person name="Bouchez O."/>
            <person name="Gislard M."/>
            <person name="Lluch J."/>
            <person name="Milhes M."/>
            <person name="Lampietro C."/>
            <person name="Lopez Roques C."/>
            <person name="Donnadieu C."/>
            <person name="Braasch I."/>
            <person name="Desvignes T."/>
            <person name="Postlethwait J."/>
            <person name="Bobe J."/>
            <person name="Wedekind C."/>
            <person name="Guiguen Y."/>
        </authorList>
    </citation>
    <scope>NUCLEOTIDE SEQUENCE [LARGE SCALE GENOMIC DNA]</scope>
    <source>
        <strain evidence="5">Cs_M1</strain>
        <tissue evidence="5">Blood</tissue>
    </source>
</reference>
<dbReference type="InterPro" id="IPR027806">
    <property type="entry name" value="HARBI1_dom"/>
</dbReference>
<dbReference type="GO" id="GO:0046872">
    <property type="term" value="F:metal ion binding"/>
    <property type="evidence" value="ECO:0007669"/>
    <property type="project" value="UniProtKB-KW"/>
</dbReference>
<evidence type="ECO:0000259" key="4">
    <source>
        <dbReference type="Pfam" id="PF13359"/>
    </source>
</evidence>
<dbReference type="Proteomes" id="UP001356427">
    <property type="component" value="Unassembled WGS sequence"/>
</dbReference>
<evidence type="ECO:0000256" key="2">
    <source>
        <dbReference type="ARBA" id="ARBA00022723"/>
    </source>
</evidence>
<dbReference type="PANTHER" id="PTHR23080:SF143">
    <property type="entry name" value="SI:DKEY-56D12.4"/>
    <property type="match status" value="1"/>
</dbReference>
<comment type="cofactor">
    <cofactor evidence="1">
        <name>a divalent metal cation</name>
        <dbReference type="ChEBI" id="CHEBI:60240"/>
    </cofactor>
</comment>
<evidence type="ECO:0000256" key="1">
    <source>
        <dbReference type="ARBA" id="ARBA00001968"/>
    </source>
</evidence>
<dbReference type="AlphaFoldDB" id="A0AAN8QJR3"/>
<organism evidence="5 6">
    <name type="scientific">Coregonus suidteri</name>
    <dbReference type="NCBI Taxonomy" id="861788"/>
    <lineage>
        <taxon>Eukaryota</taxon>
        <taxon>Metazoa</taxon>
        <taxon>Chordata</taxon>
        <taxon>Craniata</taxon>
        <taxon>Vertebrata</taxon>
        <taxon>Euteleostomi</taxon>
        <taxon>Actinopterygii</taxon>
        <taxon>Neopterygii</taxon>
        <taxon>Teleostei</taxon>
        <taxon>Protacanthopterygii</taxon>
        <taxon>Salmoniformes</taxon>
        <taxon>Salmonidae</taxon>
        <taxon>Coregoninae</taxon>
        <taxon>Coregonus</taxon>
    </lineage>
</organism>
<evidence type="ECO:0000313" key="5">
    <source>
        <dbReference type="EMBL" id="KAK6301356.1"/>
    </source>
</evidence>
<feature type="domain" description="DDE Tnp4" evidence="4">
    <location>
        <begin position="37"/>
        <end position="142"/>
    </location>
</feature>
<keyword evidence="6" id="KW-1185">Reference proteome</keyword>